<dbReference type="EMBL" id="JBEQCT010000002">
    <property type="protein sequence ID" value="MFM2484913.1"/>
    <property type="molecule type" value="Genomic_DNA"/>
</dbReference>
<evidence type="ECO:0000313" key="3">
    <source>
        <dbReference type="Proteomes" id="UP001629953"/>
    </source>
</evidence>
<gene>
    <name evidence="2" type="ORF">ABUE30_07515</name>
</gene>
<reference evidence="2 3" key="1">
    <citation type="journal article" date="2013" name="Int. J. Syst. Evol. Microbiol.">
        <title>Celerinatantimonas yamalensis sp. nov., a cold-adapted diazotrophic bacterium from a cold permafrost brine.</title>
        <authorList>
            <person name="Shcherbakova V."/>
            <person name="Chuvilskaya N."/>
            <person name="Rivkina E."/>
            <person name="Demidov N."/>
            <person name="Uchaeva V."/>
            <person name="Suetin S."/>
            <person name="Suzina N."/>
            <person name="Gilichinsky D."/>
        </authorList>
    </citation>
    <scope>NUCLEOTIDE SEQUENCE [LARGE SCALE GENOMIC DNA]</scope>
    <source>
        <strain evidence="2 3">C7</strain>
    </source>
</reference>
<protein>
    <submittedName>
        <fullName evidence="2">Uncharacterized protein</fullName>
    </submittedName>
</protein>
<organism evidence="2 3">
    <name type="scientific">Celerinatantimonas yamalensis</name>
    <dbReference type="NCBI Taxonomy" id="559956"/>
    <lineage>
        <taxon>Bacteria</taxon>
        <taxon>Pseudomonadati</taxon>
        <taxon>Pseudomonadota</taxon>
        <taxon>Gammaproteobacteria</taxon>
        <taxon>Celerinatantimonadaceae</taxon>
        <taxon>Celerinatantimonas</taxon>
    </lineage>
</organism>
<feature type="region of interest" description="Disordered" evidence="1">
    <location>
        <begin position="1"/>
        <end position="61"/>
    </location>
</feature>
<dbReference type="InterPro" id="IPR058059">
    <property type="entry name" value="PA3496-like"/>
</dbReference>
<feature type="compositionally biased region" description="Basic residues" evidence="1">
    <location>
        <begin position="22"/>
        <end position="37"/>
    </location>
</feature>
<evidence type="ECO:0000256" key="1">
    <source>
        <dbReference type="SAM" id="MobiDB-lite"/>
    </source>
</evidence>
<sequence length="61" mass="7566">MKRSNRPHFDDEEWMDEDELKHARKSHQEHRGRTKGQARREIEDYQEQKQLRGLLREGYDD</sequence>
<evidence type="ECO:0000313" key="2">
    <source>
        <dbReference type="EMBL" id="MFM2484913.1"/>
    </source>
</evidence>
<proteinExistence type="predicted"/>
<keyword evidence="3" id="KW-1185">Reference proteome</keyword>
<name>A0ABW9G6L4_9GAMM</name>
<dbReference type="RefSeq" id="WP_408623100.1">
    <property type="nucleotide sequence ID" value="NZ_JBEQCT010000002.1"/>
</dbReference>
<dbReference type="Proteomes" id="UP001629953">
    <property type="component" value="Unassembled WGS sequence"/>
</dbReference>
<feature type="compositionally biased region" description="Basic and acidic residues" evidence="1">
    <location>
        <begin position="38"/>
        <end position="61"/>
    </location>
</feature>
<dbReference type="NCBIfam" id="NF046101">
    <property type="entry name" value="PA3496_fam"/>
    <property type="match status" value="1"/>
</dbReference>
<accession>A0ABW9G6L4</accession>
<comment type="caution">
    <text evidence="2">The sequence shown here is derived from an EMBL/GenBank/DDBJ whole genome shotgun (WGS) entry which is preliminary data.</text>
</comment>